<dbReference type="PROSITE" id="PS50893">
    <property type="entry name" value="ABC_TRANSPORTER_2"/>
    <property type="match status" value="1"/>
</dbReference>
<dbReference type="PANTHER" id="PTHR43394">
    <property type="entry name" value="ATP-DEPENDENT PERMEASE MDL1, MITOCHONDRIAL"/>
    <property type="match status" value="1"/>
</dbReference>
<dbReference type="InterPro" id="IPR003439">
    <property type="entry name" value="ABC_transporter-like_ATP-bd"/>
</dbReference>
<protein>
    <submittedName>
        <fullName evidence="10">Thiol reductant ABC exporter subunit CydC</fullName>
    </submittedName>
</protein>
<dbReference type="InterPro" id="IPR027417">
    <property type="entry name" value="P-loop_NTPase"/>
</dbReference>
<gene>
    <name evidence="10" type="primary">cydC</name>
    <name evidence="10" type="ORF">AB5I84_08650</name>
</gene>
<name>A0ABV4AHT5_9GAMM</name>
<keyword evidence="6 7" id="KW-0472">Membrane</keyword>
<reference evidence="10 11" key="1">
    <citation type="submission" date="2024-07" db="EMBL/GenBank/DDBJ databases">
        <authorList>
            <person name="Ren Q."/>
        </authorList>
    </citation>
    <scope>NUCLEOTIDE SEQUENCE [LARGE SCALE GENOMIC DNA]</scope>
    <source>
        <strain evidence="10 11">REN37</strain>
    </source>
</reference>
<organism evidence="10 11">
    <name type="scientific">Isoalcanivorax beigongshangi</name>
    <dbReference type="NCBI Taxonomy" id="3238810"/>
    <lineage>
        <taxon>Bacteria</taxon>
        <taxon>Pseudomonadati</taxon>
        <taxon>Pseudomonadota</taxon>
        <taxon>Gammaproteobacteria</taxon>
        <taxon>Oceanospirillales</taxon>
        <taxon>Alcanivoracaceae</taxon>
        <taxon>Isoalcanivorax</taxon>
    </lineage>
</organism>
<dbReference type="RefSeq" id="WP_369455454.1">
    <property type="nucleotide sequence ID" value="NZ_JBGCUO010000001.1"/>
</dbReference>
<evidence type="ECO:0000256" key="7">
    <source>
        <dbReference type="SAM" id="Phobius"/>
    </source>
</evidence>
<dbReference type="Gene3D" id="3.40.50.300">
    <property type="entry name" value="P-loop containing nucleotide triphosphate hydrolases"/>
    <property type="match status" value="1"/>
</dbReference>
<evidence type="ECO:0000256" key="5">
    <source>
        <dbReference type="ARBA" id="ARBA00022989"/>
    </source>
</evidence>
<dbReference type="SMART" id="SM00382">
    <property type="entry name" value="AAA"/>
    <property type="match status" value="1"/>
</dbReference>
<dbReference type="Gene3D" id="1.20.1560.10">
    <property type="entry name" value="ABC transporter type 1, transmembrane domain"/>
    <property type="match status" value="1"/>
</dbReference>
<evidence type="ECO:0000256" key="1">
    <source>
        <dbReference type="ARBA" id="ARBA00004651"/>
    </source>
</evidence>
<dbReference type="Pfam" id="PF00664">
    <property type="entry name" value="ABC_membrane"/>
    <property type="match status" value="1"/>
</dbReference>
<evidence type="ECO:0000256" key="2">
    <source>
        <dbReference type="ARBA" id="ARBA00022692"/>
    </source>
</evidence>
<dbReference type="PANTHER" id="PTHR43394:SF1">
    <property type="entry name" value="ATP-BINDING CASSETTE SUB-FAMILY B MEMBER 10, MITOCHONDRIAL"/>
    <property type="match status" value="1"/>
</dbReference>
<evidence type="ECO:0000256" key="6">
    <source>
        <dbReference type="ARBA" id="ARBA00023136"/>
    </source>
</evidence>
<dbReference type="InterPro" id="IPR011527">
    <property type="entry name" value="ABC1_TM_dom"/>
</dbReference>
<dbReference type="InterPro" id="IPR003593">
    <property type="entry name" value="AAA+_ATPase"/>
</dbReference>
<evidence type="ECO:0000313" key="10">
    <source>
        <dbReference type="EMBL" id="MEY1662215.1"/>
    </source>
</evidence>
<keyword evidence="2 7" id="KW-0812">Transmembrane</keyword>
<evidence type="ECO:0000259" key="8">
    <source>
        <dbReference type="PROSITE" id="PS50893"/>
    </source>
</evidence>
<dbReference type="Proteomes" id="UP001562065">
    <property type="component" value="Unassembled WGS sequence"/>
</dbReference>
<comment type="caution">
    <text evidence="10">The sequence shown here is derived from an EMBL/GenBank/DDBJ whole genome shotgun (WGS) entry which is preliminary data.</text>
</comment>
<comment type="subcellular location">
    <subcellularLocation>
        <location evidence="1">Cell membrane</location>
        <topology evidence="1">Multi-pass membrane protein</topology>
    </subcellularLocation>
</comment>
<evidence type="ECO:0000259" key="9">
    <source>
        <dbReference type="PROSITE" id="PS50929"/>
    </source>
</evidence>
<feature type="transmembrane region" description="Helical" evidence="7">
    <location>
        <begin position="45"/>
        <end position="67"/>
    </location>
</feature>
<proteinExistence type="predicted"/>
<evidence type="ECO:0000313" key="11">
    <source>
        <dbReference type="Proteomes" id="UP001562065"/>
    </source>
</evidence>
<dbReference type="SUPFAM" id="SSF90123">
    <property type="entry name" value="ABC transporter transmembrane region"/>
    <property type="match status" value="1"/>
</dbReference>
<evidence type="ECO:0000256" key="4">
    <source>
        <dbReference type="ARBA" id="ARBA00022840"/>
    </source>
</evidence>
<dbReference type="Pfam" id="PF00005">
    <property type="entry name" value="ABC_tran"/>
    <property type="match status" value="1"/>
</dbReference>
<feature type="domain" description="ABC transporter" evidence="8">
    <location>
        <begin position="346"/>
        <end position="558"/>
    </location>
</feature>
<dbReference type="SUPFAM" id="SSF52540">
    <property type="entry name" value="P-loop containing nucleoside triphosphate hydrolases"/>
    <property type="match status" value="1"/>
</dbReference>
<dbReference type="EMBL" id="JBGCUO010000001">
    <property type="protein sequence ID" value="MEY1662215.1"/>
    <property type="molecule type" value="Genomic_DNA"/>
</dbReference>
<dbReference type="InterPro" id="IPR039421">
    <property type="entry name" value="Type_1_exporter"/>
</dbReference>
<keyword evidence="4" id="KW-0067">ATP-binding</keyword>
<feature type="domain" description="ABC transmembrane type-1" evidence="9">
    <location>
        <begin position="24"/>
        <end position="313"/>
    </location>
</feature>
<feature type="transmembrane region" description="Helical" evidence="7">
    <location>
        <begin position="20"/>
        <end position="39"/>
    </location>
</feature>
<keyword evidence="11" id="KW-1185">Reference proteome</keyword>
<evidence type="ECO:0000256" key="3">
    <source>
        <dbReference type="ARBA" id="ARBA00022741"/>
    </source>
</evidence>
<keyword evidence="3" id="KW-0547">Nucleotide-binding</keyword>
<sequence>MSEARQDRRWLRELYREARWPLTGGALLALVTALAGTTLLALSGWFIAAAALAGLTSVSAAVSFNLLQPSSGIRALAITRTVSRYFERLISHNATFTVMQSLRTRLFAALLERIPGPLSRLSSGELLERLLGDVERLEQAWLGQQQPLRVALAMAVVLLAVGSLMVGPAMAALMLTLIALTTLLLWRLKRAAAPALAAEARHRDRVRSQLIQALRGLPELISLRQRAPLLRQWHGHFDALAQIETRLAARQAGTTVWIQFMVQGTAVLLMAVLARQVLAGELAAPMALAATLLVLGAAEILQPLAASAQRMPATGQAVRRLREIEQSPVTPSPCLGSGVPQHPDRLSVSGLQFAWPNSAPLYGPLDFSVRRGTPLALIGASGSGKSTLLHQLMGLQAGHGVIQLDDLAQHDADPHAWRNAFSLMLQGQHVFTGTLAENLRLARADASDEQLWSVLEQVELAELVRERGGLDLWIGPEGLHLSGGQGRRLALARLLLRDAPVVLLDEPLTGLDQRTAALLMERLLAAFADRILIVVTHDPRHQALFENNVVLAGDGSLA</sequence>
<keyword evidence="5 7" id="KW-1133">Transmembrane helix</keyword>
<dbReference type="NCBIfam" id="TIGR02868">
    <property type="entry name" value="CydC"/>
    <property type="match status" value="1"/>
</dbReference>
<dbReference type="InterPro" id="IPR036640">
    <property type="entry name" value="ABC1_TM_sf"/>
</dbReference>
<dbReference type="InterPro" id="IPR014223">
    <property type="entry name" value="ABC_CydC/D"/>
</dbReference>
<accession>A0ABV4AHT5</accession>
<dbReference type="PROSITE" id="PS50929">
    <property type="entry name" value="ABC_TM1F"/>
    <property type="match status" value="1"/>
</dbReference>